<feature type="compositionally biased region" description="Basic and acidic residues" evidence="1">
    <location>
        <begin position="172"/>
        <end position="181"/>
    </location>
</feature>
<name>A0A5N5TCI2_9CRUS</name>
<evidence type="ECO:0000256" key="1">
    <source>
        <dbReference type="SAM" id="MobiDB-lite"/>
    </source>
</evidence>
<evidence type="ECO:0000313" key="3">
    <source>
        <dbReference type="EMBL" id="KAB7504232.1"/>
    </source>
</evidence>
<feature type="compositionally biased region" description="Basic and acidic residues" evidence="1">
    <location>
        <begin position="114"/>
        <end position="123"/>
    </location>
</feature>
<dbReference type="Pfam" id="PF12451">
    <property type="entry name" value="VPS11_C"/>
    <property type="match status" value="1"/>
</dbReference>
<evidence type="ECO:0000313" key="4">
    <source>
        <dbReference type="Proteomes" id="UP000326759"/>
    </source>
</evidence>
<feature type="compositionally biased region" description="Basic and acidic residues" evidence="1">
    <location>
        <begin position="133"/>
        <end position="144"/>
    </location>
</feature>
<feature type="compositionally biased region" description="Polar residues" evidence="1">
    <location>
        <begin position="145"/>
        <end position="171"/>
    </location>
</feature>
<feature type="compositionally biased region" description="Basic and acidic residues" evidence="1">
    <location>
        <begin position="259"/>
        <end position="275"/>
    </location>
</feature>
<protein>
    <submittedName>
        <fullName evidence="3">Vacuolar protein sorting-associated protein 11-like protein</fullName>
    </submittedName>
</protein>
<dbReference type="EMBL" id="SEYY01003529">
    <property type="protein sequence ID" value="KAB7504232.1"/>
    <property type="molecule type" value="Genomic_DNA"/>
</dbReference>
<feature type="compositionally biased region" description="Polar residues" evidence="1">
    <location>
        <begin position="276"/>
        <end position="290"/>
    </location>
</feature>
<accession>A0A5N5TCI2</accession>
<dbReference type="InterPro" id="IPR024763">
    <property type="entry name" value="VPS11_C"/>
</dbReference>
<feature type="compositionally biased region" description="Polar residues" evidence="1">
    <location>
        <begin position="182"/>
        <end position="202"/>
    </location>
</feature>
<evidence type="ECO:0000259" key="2">
    <source>
        <dbReference type="Pfam" id="PF12451"/>
    </source>
</evidence>
<feature type="region of interest" description="Disordered" evidence="1">
    <location>
        <begin position="98"/>
        <end position="203"/>
    </location>
</feature>
<feature type="region of interest" description="Disordered" evidence="1">
    <location>
        <begin position="229"/>
        <end position="290"/>
    </location>
</feature>
<gene>
    <name evidence="3" type="primary">VPS11</name>
    <name evidence="3" type="ORF">Anas_09129</name>
</gene>
<dbReference type="Proteomes" id="UP000326759">
    <property type="component" value="Unassembled WGS sequence"/>
</dbReference>
<keyword evidence="4" id="KW-1185">Reference proteome</keyword>
<dbReference type="OrthoDB" id="26184at2759"/>
<dbReference type="AlphaFoldDB" id="A0A5N5TCI2"/>
<proteinExistence type="predicted"/>
<reference evidence="3 4" key="1">
    <citation type="journal article" date="2019" name="PLoS Biol.">
        <title>Sex chromosomes control vertical transmission of feminizing Wolbachia symbionts in an isopod.</title>
        <authorList>
            <person name="Becking T."/>
            <person name="Chebbi M.A."/>
            <person name="Giraud I."/>
            <person name="Moumen B."/>
            <person name="Laverre T."/>
            <person name="Caubet Y."/>
            <person name="Peccoud J."/>
            <person name="Gilbert C."/>
            <person name="Cordaux R."/>
        </authorList>
    </citation>
    <scope>NUCLEOTIDE SEQUENCE [LARGE SCALE GENOMIC DNA]</scope>
    <source>
        <strain evidence="3">ANa2</strain>
        <tissue evidence="3">Whole body excluding digestive tract and cuticle</tissue>
    </source>
</reference>
<sequence length="290" mass="32237">MSPDCPVCLLENKKLRETLSLQERKTSRQEVLQEQLENAPECFTVVADYVGKGVFSNYNTLASFNPSPNTTKDVESVTSVDKENKLFSSMFTEAHAKSLEPKGFTNPKVPQSESRIRVLERVGKGPGGTTGEGRLRLNEQKHQELPSSASEGRLRQSQTPDPSIHSVTTSEGRLKISDKRTPSSSTKIEGRNSLSVRQSTSAKDIVKTESISASLSNPSFSQKYLTKKTDNPFEEGHTGINPFGGDFETEESEINPFAERYDESKNPFAEHDSYESPKNSSTFVQESKFR</sequence>
<comment type="caution">
    <text evidence="3">The sequence shown here is derived from an EMBL/GenBank/DDBJ whole genome shotgun (WGS) entry which is preliminary data.</text>
</comment>
<feature type="domain" description="Vacuolar protein sorting protein 11 C-terminal" evidence="2">
    <location>
        <begin position="12"/>
        <end position="56"/>
    </location>
</feature>
<organism evidence="3 4">
    <name type="scientific">Armadillidium nasatum</name>
    <dbReference type="NCBI Taxonomy" id="96803"/>
    <lineage>
        <taxon>Eukaryota</taxon>
        <taxon>Metazoa</taxon>
        <taxon>Ecdysozoa</taxon>
        <taxon>Arthropoda</taxon>
        <taxon>Crustacea</taxon>
        <taxon>Multicrustacea</taxon>
        <taxon>Malacostraca</taxon>
        <taxon>Eumalacostraca</taxon>
        <taxon>Peracarida</taxon>
        <taxon>Isopoda</taxon>
        <taxon>Oniscidea</taxon>
        <taxon>Crinocheta</taxon>
        <taxon>Armadillidiidae</taxon>
        <taxon>Armadillidium</taxon>
    </lineage>
</organism>